<evidence type="ECO:0000313" key="10">
    <source>
        <dbReference type="Proteomes" id="UP001465755"/>
    </source>
</evidence>
<feature type="transmembrane region" description="Helical" evidence="6">
    <location>
        <begin position="1441"/>
        <end position="1461"/>
    </location>
</feature>
<dbReference type="Pfam" id="PF00534">
    <property type="entry name" value="Glycos_transf_1"/>
    <property type="match status" value="1"/>
</dbReference>
<dbReference type="GO" id="GO:0019252">
    <property type="term" value="P:starch biosynthetic process"/>
    <property type="evidence" value="ECO:0007669"/>
    <property type="project" value="UniProtKB-KW"/>
</dbReference>
<feature type="transmembrane region" description="Helical" evidence="6">
    <location>
        <begin position="1621"/>
        <end position="1642"/>
    </location>
</feature>
<dbReference type="Pfam" id="PF08323">
    <property type="entry name" value="Glyco_transf_5"/>
    <property type="match status" value="1"/>
</dbReference>
<comment type="pathway">
    <text evidence="1">Glycan biosynthesis; starch biosynthesis.</text>
</comment>
<feature type="transmembrane region" description="Helical" evidence="6">
    <location>
        <begin position="1510"/>
        <end position="1535"/>
    </location>
</feature>
<dbReference type="Gene3D" id="3.40.50.2000">
    <property type="entry name" value="Glycogen Phosphorylase B"/>
    <property type="match status" value="2"/>
</dbReference>
<feature type="transmembrane region" description="Helical" evidence="6">
    <location>
        <begin position="1482"/>
        <end position="1498"/>
    </location>
</feature>
<evidence type="ECO:0000256" key="2">
    <source>
        <dbReference type="ARBA" id="ARBA00022676"/>
    </source>
</evidence>
<organism evidence="9 10">
    <name type="scientific">Symbiochloris irregularis</name>
    <dbReference type="NCBI Taxonomy" id="706552"/>
    <lineage>
        <taxon>Eukaryota</taxon>
        <taxon>Viridiplantae</taxon>
        <taxon>Chlorophyta</taxon>
        <taxon>core chlorophytes</taxon>
        <taxon>Trebouxiophyceae</taxon>
        <taxon>Trebouxiales</taxon>
        <taxon>Trebouxiaceae</taxon>
        <taxon>Symbiochloris</taxon>
    </lineage>
</organism>
<evidence type="ECO:0000256" key="7">
    <source>
        <dbReference type="SAM" id="SignalP"/>
    </source>
</evidence>
<feature type="signal peptide" evidence="7">
    <location>
        <begin position="1"/>
        <end position="29"/>
    </location>
</feature>
<evidence type="ECO:0000256" key="1">
    <source>
        <dbReference type="ARBA" id="ARBA00004727"/>
    </source>
</evidence>
<feature type="region of interest" description="Disordered" evidence="5">
    <location>
        <begin position="598"/>
        <end position="624"/>
    </location>
</feature>
<reference evidence="9 10" key="1">
    <citation type="journal article" date="2024" name="Nat. Commun.">
        <title>Phylogenomics reveals the evolutionary origins of lichenization in chlorophyte algae.</title>
        <authorList>
            <person name="Puginier C."/>
            <person name="Libourel C."/>
            <person name="Otte J."/>
            <person name="Skaloud P."/>
            <person name="Haon M."/>
            <person name="Grisel S."/>
            <person name="Petersen M."/>
            <person name="Berrin J.G."/>
            <person name="Delaux P.M."/>
            <person name="Dal Grande F."/>
            <person name="Keller J."/>
        </authorList>
    </citation>
    <scope>NUCLEOTIDE SEQUENCE [LARGE SCALE GENOMIC DNA]</scope>
    <source>
        <strain evidence="9 10">SAG 2036</strain>
    </source>
</reference>
<feature type="chain" id="PRO_5043643235" description="Glycosyl hydrolase family 13 catalytic domain-containing protein" evidence="7">
    <location>
        <begin position="30"/>
        <end position="1732"/>
    </location>
</feature>
<protein>
    <recommendedName>
        <fullName evidence="8">Glycosyl hydrolase family 13 catalytic domain-containing protein</fullName>
    </recommendedName>
</protein>
<dbReference type="CDD" id="cd06174">
    <property type="entry name" value="MFS"/>
    <property type="match status" value="1"/>
</dbReference>
<keyword evidence="10" id="KW-1185">Reference proteome</keyword>
<comment type="caution">
    <text evidence="9">The sequence shown here is derived from an EMBL/GenBank/DDBJ whole genome shotgun (WGS) entry which is preliminary data.</text>
</comment>
<dbReference type="SMART" id="SM00642">
    <property type="entry name" value="Aamy"/>
    <property type="match status" value="1"/>
</dbReference>
<accession>A0AAW1PWM5</accession>
<feature type="transmembrane region" description="Helical" evidence="6">
    <location>
        <begin position="1333"/>
        <end position="1359"/>
    </location>
</feature>
<dbReference type="Gene3D" id="3.20.20.80">
    <property type="entry name" value="Glycosidases"/>
    <property type="match status" value="1"/>
</dbReference>
<dbReference type="PANTHER" id="PTHR47182:SF5">
    <property type="entry name" value="CELL WALL ALPHA-1,3-GLUCAN SYNTHASE MOK12"/>
    <property type="match status" value="1"/>
</dbReference>
<feature type="transmembrane region" description="Helical" evidence="6">
    <location>
        <begin position="1383"/>
        <end position="1401"/>
    </location>
</feature>
<dbReference type="Proteomes" id="UP001465755">
    <property type="component" value="Unassembled WGS sequence"/>
</dbReference>
<dbReference type="SUPFAM" id="SSF51445">
    <property type="entry name" value="(Trans)glycosidases"/>
    <property type="match status" value="1"/>
</dbReference>
<proteinExistence type="predicted"/>
<evidence type="ECO:0000256" key="6">
    <source>
        <dbReference type="SAM" id="Phobius"/>
    </source>
</evidence>
<keyword evidence="2" id="KW-0328">Glycosyltransferase</keyword>
<feature type="transmembrane region" description="Helical" evidence="6">
    <location>
        <begin position="1585"/>
        <end position="1609"/>
    </location>
</feature>
<dbReference type="Pfam" id="PF00128">
    <property type="entry name" value="Alpha-amylase"/>
    <property type="match status" value="1"/>
</dbReference>
<keyword evidence="3" id="KW-0808">Transferase</keyword>
<keyword evidence="6" id="KW-1133">Transmembrane helix</keyword>
<evidence type="ECO:0000259" key="8">
    <source>
        <dbReference type="SMART" id="SM00642"/>
    </source>
</evidence>
<feature type="transmembrane region" description="Helical" evidence="6">
    <location>
        <begin position="1678"/>
        <end position="1704"/>
    </location>
</feature>
<dbReference type="InterPro" id="IPR017853">
    <property type="entry name" value="GH"/>
</dbReference>
<dbReference type="EMBL" id="JALJOQ010000002">
    <property type="protein sequence ID" value="KAK9813846.1"/>
    <property type="molecule type" value="Genomic_DNA"/>
</dbReference>
<evidence type="ECO:0000256" key="5">
    <source>
        <dbReference type="SAM" id="MobiDB-lite"/>
    </source>
</evidence>
<dbReference type="InterPro" id="IPR006047">
    <property type="entry name" value="GH13_cat_dom"/>
</dbReference>
<dbReference type="PANTHER" id="PTHR47182">
    <property type="entry name" value="CELL WALL ALPHA-1,3-GLUCAN SYNTHASE AGS1-RELATED"/>
    <property type="match status" value="1"/>
</dbReference>
<keyword evidence="7" id="KW-0732">Signal</keyword>
<keyword evidence="4" id="KW-0750">Starch biosynthesis</keyword>
<evidence type="ECO:0000256" key="3">
    <source>
        <dbReference type="ARBA" id="ARBA00022679"/>
    </source>
</evidence>
<evidence type="ECO:0000256" key="4">
    <source>
        <dbReference type="ARBA" id="ARBA00022922"/>
    </source>
</evidence>
<gene>
    <name evidence="9" type="ORF">WJX73_001548</name>
</gene>
<dbReference type="GO" id="GO:0047657">
    <property type="term" value="F:alpha-1,3-glucan synthase activity"/>
    <property type="evidence" value="ECO:0007669"/>
    <property type="project" value="UniProtKB-EC"/>
</dbReference>
<dbReference type="SUPFAM" id="SSF53756">
    <property type="entry name" value="UDP-Glycosyltransferase/glycogen phosphorylase"/>
    <property type="match status" value="1"/>
</dbReference>
<feature type="transmembrane region" description="Helical" evidence="6">
    <location>
        <begin position="1648"/>
        <end position="1671"/>
    </location>
</feature>
<feature type="domain" description="Glycosyl hydrolase family 13 catalytic" evidence="8">
    <location>
        <begin position="52"/>
        <end position="447"/>
    </location>
</feature>
<sequence length="1732" mass="193011">MSRHWGAIPSRSIWLAVVAALFLSIGAAGDWYDPIRGVDYWKEDWRKRSIYQLQIDRFDTLNPELNECTALRDLTRYCGGTWAGLESRLDYLKGMNFEAIMLSPTVEQAPGGYHGYWPSDYYGVNQHFGTDQDLKRMTKKYEDAGVRVMMDIVANHVGYGDYSYFNPFNQPDDFHNCTGCGHYVYWDCSVPPNLTVWQNRNCRLAGLPDLDQNNTAVLEQLLDWIQWMRGEFGFSGIRIDALSNLDPWFGQRLTKAVGLFALGELPTASDRLAWALSPITEYMDLDVGLGLFDFLSIDPFRNVFYGQWRCFEGFGTPWNGLGNISCDYSKAMDPFRPLPLRSARRLHDVWQAFNDANIPQNFLGRFLDNADFQRICSIDPSLTVLRNALAHLFLQEGMPILYYGTEQNAGGIGPNLDDYQSREPLWITTGFDTANPTYRFIRMLNWYRWKLGIWDLHLIPLYVDDNFFAYSRGQNLVLIVTNGLAELPALVAMQNLTAGIKICGVHGIQGCYKADDQGRLLLNVTSHEPQLLVQQSYKRSEDFFWPLDARQVHWKPPLIVTCVTVAASAALALLVYYSGRLIIRRMVAARRIPPLPISRQNSSAPLRSQQSTTAPPSHQSSGSLTRLLRPLGMRRNTSFSQDTPFRAMSFTRDLFADNPEEGRAQSARARAAAVNFLPEDTASLQSRRASDTLSAATVARAMRAVAAAPAGARPQEETPDVFFDTLDTLEEEEIAAGAGAALTATVPIHESSMHLLETNAESSSGGLTRVRSLSQLHMTALSAEVDRESECEAVSAWQRVTNYTQELSQMELHVALEYTVPHLDHNNDLMYGGLGKMVDIFIRHSDRPIAVCAPVYKPFYAEDGKLDQLKPVLSFEVLVGNDRHKVSILATTLGDTVAFFLIQAEIFASRTRSTIYTFQTEEEQLTFFSVYNQSVAKVISAFGFHAVQMHDYHAGASLLYLPIKGRPKILYVAHNSDYNGIWPLGSKHRRQHLYSMLNLAITPDITRQLEHEGNINFIKVIVAQLMAFQQGHGVVAVSPRYATRIVRKFSVLWQLPPARVQGIINGIDGLPDPVGDVRALLNSKQEAKLEFQRKHDMAVGAEYQLMTFIGRLTHQKGSDLMAGAAHGILRANKTAQIAVAGPVGDRNGETARKLLEQVAKSFPGRVWNQAGQYIEGENKELLSKATDFFLCPSRFEPCGLTDIEFGRAGALIIGHDTGGLGKMPGFYFKEDLDNAEALAARLVQASTDALHASHHHKLGMVFDAVNREFPPGVMVEGYRKVWTEIEDFMLPPSKDKLVTEKESTTYNVLWQADNLPFQASGEKGISLKTLRSAVANLTLIFMQTALQLPAVFTFVFYLVTRNVGNIDYTADARRAWSNLGGEGFQVAFTLFIVYGVAGLLWQGVSLITRARTYLVLASLSFFIGSLGALWCTYIQQASFAVTLAAFALAPSSGPVIAYCFLDLNNRISVSNWGPALMGLSDGIRQIVMFVAMLVIFLNTGNEIAVRGYQIAAIVLLVMATWLVLFCGSRLLPQVYSYHTLRFKTQWRSLVFGRKTWYYLVIVSAIDAFLIVLVASAIYARAGEHLLHLYAMLFFATAAVAIILVAWVLTRQILHRIPILRQMRIIALLPGVMVAQMACALWGQKLVWIIIAGTVLQVGIVRVHIIGVLALHTLSSREMLAVVLSIQTLFGSIGIGLGGFVGYIVGLGTTSIYIDIGITGAFEAFANRVTMLW</sequence>
<feature type="transmembrane region" description="Helical" evidence="6">
    <location>
        <begin position="1556"/>
        <end position="1579"/>
    </location>
</feature>
<name>A0AAW1PWM5_9CHLO</name>
<dbReference type="InterPro" id="IPR058655">
    <property type="entry name" value="Mok11-14/Ags1-like"/>
</dbReference>
<dbReference type="InterPro" id="IPR013534">
    <property type="entry name" value="Starch_synth_cat_dom"/>
</dbReference>
<evidence type="ECO:0000313" key="9">
    <source>
        <dbReference type="EMBL" id="KAK9813846.1"/>
    </source>
</evidence>
<dbReference type="InterPro" id="IPR001296">
    <property type="entry name" value="Glyco_trans_1"/>
</dbReference>
<keyword evidence="6" id="KW-0812">Transmembrane</keyword>
<feature type="transmembrane region" description="Helical" evidence="6">
    <location>
        <begin position="1413"/>
        <end position="1435"/>
    </location>
</feature>
<keyword evidence="6" id="KW-0472">Membrane</keyword>